<organism evidence="1 2">
    <name type="scientific">Hydnomerulius pinastri MD-312</name>
    <dbReference type="NCBI Taxonomy" id="994086"/>
    <lineage>
        <taxon>Eukaryota</taxon>
        <taxon>Fungi</taxon>
        <taxon>Dikarya</taxon>
        <taxon>Basidiomycota</taxon>
        <taxon>Agaricomycotina</taxon>
        <taxon>Agaricomycetes</taxon>
        <taxon>Agaricomycetidae</taxon>
        <taxon>Boletales</taxon>
        <taxon>Boletales incertae sedis</taxon>
        <taxon>Leucogyrophana</taxon>
    </lineage>
</organism>
<accession>A0A0C9W806</accession>
<gene>
    <name evidence="1" type="ORF">HYDPIDRAFT_168354</name>
</gene>
<name>A0A0C9W806_9AGAM</name>
<proteinExistence type="predicted"/>
<protein>
    <submittedName>
        <fullName evidence="1">Uncharacterized protein</fullName>
    </submittedName>
</protein>
<evidence type="ECO:0000313" key="2">
    <source>
        <dbReference type="Proteomes" id="UP000053820"/>
    </source>
</evidence>
<dbReference type="AlphaFoldDB" id="A0A0C9W806"/>
<dbReference type="EMBL" id="KN839850">
    <property type="protein sequence ID" value="KIJ63513.1"/>
    <property type="molecule type" value="Genomic_DNA"/>
</dbReference>
<reference evidence="1 2" key="1">
    <citation type="submission" date="2014-04" db="EMBL/GenBank/DDBJ databases">
        <title>Evolutionary Origins and Diversification of the Mycorrhizal Mutualists.</title>
        <authorList>
            <consortium name="DOE Joint Genome Institute"/>
            <consortium name="Mycorrhizal Genomics Consortium"/>
            <person name="Kohler A."/>
            <person name="Kuo A."/>
            <person name="Nagy L.G."/>
            <person name="Floudas D."/>
            <person name="Copeland A."/>
            <person name="Barry K.W."/>
            <person name="Cichocki N."/>
            <person name="Veneault-Fourrey C."/>
            <person name="LaButti K."/>
            <person name="Lindquist E.A."/>
            <person name="Lipzen A."/>
            <person name="Lundell T."/>
            <person name="Morin E."/>
            <person name="Murat C."/>
            <person name="Riley R."/>
            <person name="Ohm R."/>
            <person name="Sun H."/>
            <person name="Tunlid A."/>
            <person name="Henrissat B."/>
            <person name="Grigoriev I.V."/>
            <person name="Hibbett D.S."/>
            <person name="Martin F."/>
        </authorList>
    </citation>
    <scope>NUCLEOTIDE SEQUENCE [LARGE SCALE GENOMIC DNA]</scope>
    <source>
        <strain evidence="1 2">MD-312</strain>
    </source>
</reference>
<dbReference type="HOGENOM" id="CLU_1161276_0_0_1"/>
<dbReference type="OrthoDB" id="2687868at2759"/>
<keyword evidence="2" id="KW-1185">Reference proteome</keyword>
<dbReference type="Proteomes" id="UP000053820">
    <property type="component" value="Unassembled WGS sequence"/>
</dbReference>
<evidence type="ECO:0000313" key="1">
    <source>
        <dbReference type="EMBL" id="KIJ63513.1"/>
    </source>
</evidence>
<sequence>MDGRVTVKRKDVEEEMKNMHGMLFAPHNLELYKAYYGSEEVARAELQGLWDEFCKQPKFIGLKPKPRTCSPDVQVHALFDAYAVHIWGAGLDFLQAYHFDFVDPHSGDPVNLPAGWKMHVAPGTLTPWNSLLVPPMMEMMSMEAAHGLQPHEIHPGEEKYIAQEGTRFCVVSPEGLVRSFQLPIRQDIHITAGQALVFDLYRIAHLRCIWEPLGLIAVVGCWLSLNASEDESEMSDGDY</sequence>